<protein>
    <recommendedName>
        <fullName evidence="3">Erythromycin esterase</fullName>
    </recommendedName>
</protein>
<dbReference type="AlphaFoldDB" id="E1ZSF2"/>
<dbReference type="GeneID" id="17350729"/>
<dbReference type="InterPro" id="IPR052036">
    <property type="entry name" value="Hydrolase/PRTase-associated"/>
</dbReference>
<reference evidence="1 2" key="1">
    <citation type="journal article" date="2010" name="Plant Cell">
        <title>The Chlorella variabilis NC64A genome reveals adaptation to photosymbiosis, coevolution with viruses, and cryptic sex.</title>
        <authorList>
            <person name="Blanc G."/>
            <person name="Duncan G."/>
            <person name="Agarkova I."/>
            <person name="Borodovsky M."/>
            <person name="Gurnon J."/>
            <person name="Kuo A."/>
            <person name="Lindquist E."/>
            <person name="Lucas S."/>
            <person name="Pangilinan J."/>
            <person name="Polle J."/>
            <person name="Salamov A."/>
            <person name="Terry A."/>
            <person name="Yamada T."/>
            <person name="Dunigan D.D."/>
            <person name="Grigoriev I.V."/>
            <person name="Claverie J.M."/>
            <person name="Van Etten J.L."/>
        </authorList>
    </citation>
    <scope>NUCLEOTIDE SEQUENCE [LARGE SCALE GENOMIC DNA]</scope>
    <source>
        <strain evidence="1 2">NC64A</strain>
    </source>
</reference>
<dbReference type="Proteomes" id="UP000008141">
    <property type="component" value="Unassembled WGS sequence"/>
</dbReference>
<proteinExistence type="predicted"/>
<dbReference type="EMBL" id="GL433866">
    <property type="protein sequence ID" value="EFN51233.1"/>
    <property type="molecule type" value="Genomic_DNA"/>
</dbReference>
<evidence type="ECO:0000313" key="1">
    <source>
        <dbReference type="EMBL" id="EFN51233.1"/>
    </source>
</evidence>
<keyword evidence="2" id="KW-1185">Reference proteome</keyword>
<accession>E1ZSF2</accession>
<sequence>MMLELIKNSAILPGPGRPLERCLLDRIPADAQYVLIGEASHGTEEFYSMRAELTKMLIQERGFNAVVVEADFPPAFRANMMWRNTVVTRFVDWLRQHNAQIPQEQRYAQGAGFYGLDLYSLHESAAKVVEFLSGVDQDAAIRAKARFQCFDRYGADTMAYAYAVGVGGAPSCANAALSVLKEVGRKADAQKLDGEYGEEAAFAARCNAAVVKGAEGYYRNLFFGEELTWNLRDAHFLETVKALDSHLSRRVEMPKLVLW</sequence>
<dbReference type="KEGG" id="cvr:CHLNCDRAFT_141245"/>
<dbReference type="PANTHER" id="PTHR31299:SF0">
    <property type="entry name" value="ESTERASE, PUTATIVE (AFU_ORTHOLOGUE AFUA_1G05850)-RELATED"/>
    <property type="match status" value="1"/>
</dbReference>
<dbReference type="Gene3D" id="3.40.1660.10">
    <property type="entry name" value="EreA-like (biosynthetic domain)"/>
    <property type="match status" value="1"/>
</dbReference>
<evidence type="ECO:0008006" key="3">
    <source>
        <dbReference type="Google" id="ProtNLM"/>
    </source>
</evidence>
<dbReference type="SUPFAM" id="SSF159501">
    <property type="entry name" value="EreA/ChaN-like"/>
    <property type="match status" value="1"/>
</dbReference>
<evidence type="ECO:0000313" key="2">
    <source>
        <dbReference type="Proteomes" id="UP000008141"/>
    </source>
</evidence>
<dbReference type="RefSeq" id="XP_005843335.1">
    <property type="nucleotide sequence ID" value="XM_005843273.1"/>
</dbReference>
<dbReference type="CDD" id="cd14728">
    <property type="entry name" value="Ere-like"/>
    <property type="match status" value="1"/>
</dbReference>
<gene>
    <name evidence="1" type="ORF">CHLNCDRAFT_141245</name>
</gene>
<dbReference type="eggNOG" id="ENOG502QW1H">
    <property type="taxonomic scope" value="Eukaryota"/>
</dbReference>
<dbReference type="PANTHER" id="PTHR31299">
    <property type="entry name" value="ESTERASE, PUTATIVE (AFU_ORTHOLOGUE AFUA_1G05850)-RELATED"/>
    <property type="match status" value="1"/>
</dbReference>
<dbReference type="InterPro" id="IPR007815">
    <property type="entry name" value="Emycin_Estase"/>
</dbReference>
<dbReference type="OrthoDB" id="413649at2759"/>
<organism evidence="2">
    <name type="scientific">Chlorella variabilis</name>
    <name type="common">Green alga</name>
    <dbReference type="NCBI Taxonomy" id="554065"/>
    <lineage>
        <taxon>Eukaryota</taxon>
        <taxon>Viridiplantae</taxon>
        <taxon>Chlorophyta</taxon>
        <taxon>core chlorophytes</taxon>
        <taxon>Trebouxiophyceae</taxon>
        <taxon>Chlorellales</taxon>
        <taxon>Chlorellaceae</taxon>
        <taxon>Chlorella clade</taxon>
        <taxon>Chlorella</taxon>
    </lineage>
</organism>
<dbReference type="InParanoid" id="E1ZSF2"/>
<dbReference type="Pfam" id="PF05139">
    <property type="entry name" value="Erythro_esteras"/>
    <property type="match status" value="1"/>
</dbReference>
<dbReference type="GO" id="GO:0046677">
    <property type="term" value="P:response to antibiotic"/>
    <property type="evidence" value="ECO:0007669"/>
    <property type="project" value="InterPro"/>
</dbReference>
<name>E1ZSF2_CHLVA</name>